<feature type="region of interest" description="Disordered" evidence="1">
    <location>
        <begin position="121"/>
        <end position="141"/>
    </location>
</feature>
<accession>A0AAN7C2K0</accession>
<name>A0AAN7C2K0_9PEZI</name>
<evidence type="ECO:0000313" key="4">
    <source>
        <dbReference type="Proteomes" id="UP001303760"/>
    </source>
</evidence>
<dbReference type="Proteomes" id="UP001303760">
    <property type="component" value="Unassembled WGS sequence"/>
</dbReference>
<dbReference type="AlphaFoldDB" id="A0AAN7C2K0"/>
<evidence type="ECO:0008006" key="5">
    <source>
        <dbReference type="Google" id="ProtNLM"/>
    </source>
</evidence>
<proteinExistence type="predicted"/>
<keyword evidence="2" id="KW-0472">Membrane</keyword>
<feature type="region of interest" description="Disordered" evidence="1">
    <location>
        <begin position="1"/>
        <end position="107"/>
    </location>
</feature>
<reference evidence="3" key="1">
    <citation type="journal article" date="2023" name="Mol. Phylogenet. Evol.">
        <title>Genome-scale phylogeny and comparative genomics of the fungal order Sordariales.</title>
        <authorList>
            <person name="Hensen N."/>
            <person name="Bonometti L."/>
            <person name="Westerberg I."/>
            <person name="Brannstrom I.O."/>
            <person name="Guillou S."/>
            <person name="Cros-Aarteil S."/>
            <person name="Calhoun S."/>
            <person name="Haridas S."/>
            <person name="Kuo A."/>
            <person name="Mondo S."/>
            <person name="Pangilinan J."/>
            <person name="Riley R."/>
            <person name="LaButti K."/>
            <person name="Andreopoulos B."/>
            <person name="Lipzen A."/>
            <person name="Chen C."/>
            <person name="Yan M."/>
            <person name="Daum C."/>
            <person name="Ng V."/>
            <person name="Clum A."/>
            <person name="Steindorff A."/>
            <person name="Ohm R.A."/>
            <person name="Martin F."/>
            <person name="Silar P."/>
            <person name="Natvig D.O."/>
            <person name="Lalanne C."/>
            <person name="Gautier V."/>
            <person name="Ament-Velasquez S.L."/>
            <person name="Kruys A."/>
            <person name="Hutchinson M.I."/>
            <person name="Powell A.J."/>
            <person name="Barry K."/>
            <person name="Miller A.N."/>
            <person name="Grigoriev I.V."/>
            <person name="Debuchy R."/>
            <person name="Gladieux P."/>
            <person name="Hiltunen Thoren M."/>
            <person name="Johannesson H."/>
        </authorList>
    </citation>
    <scope>NUCLEOTIDE SEQUENCE</scope>
    <source>
        <strain evidence="3">CBS 532.94</strain>
    </source>
</reference>
<evidence type="ECO:0000256" key="2">
    <source>
        <dbReference type="SAM" id="Phobius"/>
    </source>
</evidence>
<gene>
    <name evidence="3" type="ORF">C8A03DRAFT_38032</name>
</gene>
<reference evidence="3" key="2">
    <citation type="submission" date="2023-05" db="EMBL/GenBank/DDBJ databases">
        <authorList>
            <consortium name="Lawrence Berkeley National Laboratory"/>
            <person name="Steindorff A."/>
            <person name="Hensen N."/>
            <person name="Bonometti L."/>
            <person name="Westerberg I."/>
            <person name="Brannstrom I.O."/>
            <person name="Guillou S."/>
            <person name="Cros-Aarteil S."/>
            <person name="Calhoun S."/>
            <person name="Haridas S."/>
            <person name="Kuo A."/>
            <person name="Mondo S."/>
            <person name="Pangilinan J."/>
            <person name="Riley R."/>
            <person name="Labutti K."/>
            <person name="Andreopoulos B."/>
            <person name="Lipzen A."/>
            <person name="Chen C."/>
            <person name="Yanf M."/>
            <person name="Daum C."/>
            <person name="Ng V."/>
            <person name="Clum A."/>
            <person name="Ohm R."/>
            <person name="Martin F."/>
            <person name="Silar P."/>
            <person name="Natvig D."/>
            <person name="Lalanne C."/>
            <person name="Gautier V."/>
            <person name="Ament-Velasquez S.L."/>
            <person name="Kruys A."/>
            <person name="Hutchinson M.I."/>
            <person name="Powell A.J."/>
            <person name="Barry K."/>
            <person name="Miller A.N."/>
            <person name="Grigoriev I.V."/>
            <person name="Debuchy R."/>
            <person name="Gladieux P."/>
            <person name="Thoren M.H."/>
            <person name="Johannesson H."/>
        </authorList>
    </citation>
    <scope>NUCLEOTIDE SEQUENCE</scope>
    <source>
        <strain evidence="3">CBS 532.94</strain>
    </source>
</reference>
<feature type="compositionally biased region" description="Polar residues" evidence="1">
    <location>
        <begin position="7"/>
        <end position="25"/>
    </location>
</feature>
<evidence type="ECO:0000313" key="3">
    <source>
        <dbReference type="EMBL" id="KAK4234201.1"/>
    </source>
</evidence>
<feature type="compositionally biased region" description="Low complexity" evidence="1">
    <location>
        <begin position="190"/>
        <end position="212"/>
    </location>
</feature>
<dbReference type="EMBL" id="MU860402">
    <property type="protein sequence ID" value="KAK4234201.1"/>
    <property type="molecule type" value="Genomic_DNA"/>
</dbReference>
<comment type="caution">
    <text evidence="3">The sequence shown here is derived from an EMBL/GenBank/DDBJ whole genome shotgun (WGS) entry which is preliminary data.</text>
</comment>
<keyword evidence="4" id="KW-1185">Reference proteome</keyword>
<organism evidence="3 4">
    <name type="scientific">Achaetomium macrosporum</name>
    <dbReference type="NCBI Taxonomy" id="79813"/>
    <lineage>
        <taxon>Eukaryota</taxon>
        <taxon>Fungi</taxon>
        <taxon>Dikarya</taxon>
        <taxon>Ascomycota</taxon>
        <taxon>Pezizomycotina</taxon>
        <taxon>Sordariomycetes</taxon>
        <taxon>Sordariomycetidae</taxon>
        <taxon>Sordariales</taxon>
        <taxon>Chaetomiaceae</taxon>
        <taxon>Achaetomium</taxon>
    </lineage>
</organism>
<keyword evidence="2" id="KW-1133">Transmembrane helix</keyword>
<feature type="region of interest" description="Disordered" evidence="1">
    <location>
        <begin position="185"/>
        <end position="216"/>
    </location>
</feature>
<sequence length="332" mass="34825">MDPSPPRGSQSHPHPTNNDGNSNDLGQHRVRFAEGEPQASYRIYQPTLRRGASSGATAPTAQPAVYWDDRDNDANLEEGFTFYREGTPTPPEYEGQEKGYGGGPPAPVAEGSTVGGGTIGSERGFNLGTPGQREVSLADSNEMSPTTRKRMLWAIVAVGVLILIGVGVGLGVGLTKGRSAASVEPVEGQSSSSFPASAISSSPTPTVPPTTTLAGTENALQTTTSSAASARPTYNSDCPSLNNTIYHVPGSTRSFLRLCGIDFSGSGATDLAQLYTGSMADCMNSCASFDQCTACAWGYIEGDEGGKHRCYMKKNLKTGHVAAKDWCFAILQ</sequence>
<keyword evidence="2" id="KW-0812">Transmembrane</keyword>
<evidence type="ECO:0000256" key="1">
    <source>
        <dbReference type="SAM" id="MobiDB-lite"/>
    </source>
</evidence>
<protein>
    <recommendedName>
        <fullName evidence="5">Apple domain-containing protein</fullName>
    </recommendedName>
</protein>
<feature type="transmembrane region" description="Helical" evidence="2">
    <location>
        <begin position="151"/>
        <end position="174"/>
    </location>
</feature>